<evidence type="ECO:0000313" key="2">
    <source>
        <dbReference type="Proteomes" id="UP000305768"/>
    </source>
</evidence>
<reference evidence="1 2" key="1">
    <citation type="submission" date="2019-04" db="EMBL/GenBank/DDBJ databases">
        <title>Genome analysis of Streptococcus suis strain WUSS425.</title>
        <authorList>
            <person name="Chen H."/>
            <person name="Gao X."/>
            <person name="Wu Z."/>
        </authorList>
    </citation>
    <scope>NUCLEOTIDE SEQUENCE [LARGE SCALE GENOMIC DNA]</scope>
    <source>
        <strain evidence="1 2">WUSS425</strain>
    </source>
</reference>
<protein>
    <submittedName>
        <fullName evidence="1">Uncharacterized protein</fullName>
    </submittedName>
</protein>
<evidence type="ECO:0000313" key="1">
    <source>
        <dbReference type="EMBL" id="TII07876.1"/>
    </source>
</evidence>
<dbReference type="AlphaFoldDB" id="A0A116LUF1"/>
<comment type="caution">
    <text evidence="1">The sequence shown here is derived from an EMBL/GenBank/DDBJ whole genome shotgun (WGS) entry which is preliminary data.</text>
</comment>
<sequence>MRNFAPLYRGTVYDDTRDQLWNLSIYLEIGKKRPFLHCVVDCDGSHYFPALFELNGDLINYYTRMDRALIRATQRVIIQNEYIFKNILKNS</sequence>
<gene>
    <name evidence="1" type="ORF">FAJ34_05840</name>
</gene>
<proteinExistence type="predicted"/>
<dbReference type="RefSeq" id="WP_044761060.1">
    <property type="nucleotide sequence ID" value="NZ_JARQOJ010000005.1"/>
</dbReference>
<dbReference type="EMBL" id="SSXP01000006">
    <property type="protein sequence ID" value="TII07876.1"/>
    <property type="molecule type" value="Genomic_DNA"/>
</dbReference>
<organism evidence="1 2">
    <name type="scientific">Streptococcus suis</name>
    <dbReference type="NCBI Taxonomy" id="1307"/>
    <lineage>
        <taxon>Bacteria</taxon>
        <taxon>Bacillati</taxon>
        <taxon>Bacillota</taxon>
        <taxon>Bacilli</taxon>
        <taxon>Lactobacillales</taxon>
        <taxon>Streptococcaceae</taxon>
        <taxon>Streptococcus</taxon>
    </lineage>
</organism>
<name>A0A116LUF1_STRSU</name>
<accession>A0A116LUF1</accession>
<dbReference type="Proteomes" id="UP000305768">
    <property type="component" value="Unassembled WGS sequence"/>
</dbReference>